<dbReference type="InterPro" id="IPR000960">
    <property type="entry name" value="Flavin_mOase"/>
</dbReference>
<dbReference type="EMBL" id="KE652253">
    <property type="protein sequence ID" value="EQL02969.1"/>
    <property type="molecule type" value="Genomic_DNA"/>
</dbReference>
<dbReference type="Pfam" id="PF00743">
    <property type="entry name" value="FMO-like"/>
    <property type="match status" value="1"/>
</dbReference>
<dbReference type="GO" id="GO:0004499">
    <property type="term" value="F:N,N-dimethylaniline monooxygenase activity"/>
    <property type="evidence" value="ECO:0007669"/>
    <property type="project" value="InterPro"/>
</dbReference>
<dbReference type="InterPro" id="IPR036188">
    <property type="entry name" value="FAD/NAD-bd_sf"/>
</dbReference>
<protein>
    <submittedName>
        <fullName evidence="6">Flavin monooxygenase-like protein</fullName>
    </submittedName>
</protein>
<organism evidence="6 7">
    <name type="scientific">Ophiocordyceps sinensis (strain Co18 / CGMCC 3.14243)</name>
    <name type="common">Yarsagumba caterpillar fungus</name>
    <name type="synonym">Hirsutella sinensis</name>
    <dbReference type="NCBI Taxonomy" id="911162"/>
    <lineage>
        <taxon>Eukaryota</taxon>
        <taxon>Fungi</taxon>
        <taxon>Dikarya</taxon>
        <taxon>Ascomycota</taxon>
        <taxon>Pezizomycotina</taxon>
        <taxon>Sordariomycetes</taxon>
        <taxon>Hypocreomycetidae</taxon>
        <taxon>Hypocreales</taxon>
        <taxon>Ophiocordycipitaceae</taxon>
        <taxon>Ophiocordyceps</taxon>
    </lineage>
</organism>
<evidence type="ECO:0000256" key="3">
    <source>
        <dbReference type="ARBA" id="ARBA00022827"/>
    </source>
</evidence>
<dbReference type="Gene3D" id="3.50.50.60">
    <property type="entry name" value="FAD/NAD(P)-binding domain"/>
    <property type="match status" value="1"/>
</dbReference>
<evidence type="ECO:0000256" key="5">
    <source>
        <dbReference type="ARBA" id="ARBA00023002"/>
    </source>
</evidence>
<dbReference type="PANTHER" id="PTHR23023">
    <property type="entry name" value="DIMETHYLANILINE MONOOXYGENASE"/>
    <property type="match status" value="1"/>
</dbReference>
<dbReference type="InterPro" id="IPR020946">
    <property type="entry name" value="Flavin_mOase-like"/>
</dbReference>
<proteinExistence type="inferred from homology"/>
<dbReference type="InterPro" id="IPR050346">
    <property type="entry name" value="FMO-like"/>
</dbReference>
<dbReference type="PRINTS" id="PR00370">
    <property type="entry name" value="FMOXYGENASE"/>
</dbReference>
<keyword evidence="6" id="KW-0503">Monooxygenase</keyword>
<dbReference type="HOGENOM" id="CLU_006909_8_1_1"/>
<accession>T5AK31</accession>
<sequence>MGTVTIAVIGLGPAGLTAIKALREEGFRVVGFERRDRVGGIWSYSSDTSYTSVIHDTVANVSKFVSAFSDFPIPKEYPPYMTGHQVAEYLQSYAKHFQLEQQVRFKTTVRRVLRDELDRGWNVHVTGPDGDAVLHFDKVVLGSGSDSVAAWPPMPGREVFRGAVIHGQSYRRPEQFEGKRVLVVGIGNTACEVSLSLTSTASKVYQSYRRGRIVVSRYFDDGVPTDSTVPWPGLWFQDMLNHRFSWLARPRSDRLMKKTMVDAAARMNPEDQNPRVRRKRAKERIKGDWRLVPCASTAYAHPVVQERFIPALFSGQITPARGFKAFSGANEVLLDDGSSIEVDAVVFCTGYALEKDIIYSYYPPRWASSVAVLSWMSPLETYWCVCELASMAVAQAWAAETAKGQGLARPVHGHPSPALLPSEAKMNEQVDRYHSWWRRGRHKEPSMHHGLVRSYSLYRFLHTMAGTGMFDNIDHPLALRGWRLRRNDRELYTLLSKGPANSCSWRVFDTNPQAIPGCGRRAWPGARQAMQDAYDEYERYKRDIKDEKLRRRVMLNG</sequence>
<evidence type="ECO:0000313" key="6">
    <source>
        <dbReference type="EMBL" id="EQL02969.1"/>
    </source>
</evidence>
<evidence type="ECO:0000256" key="4">
    <source>
        <dbReference type="ARBA" id="ARBA00022857"/>
    </source>
</evidence>
<reference evidence="6 7" key="1">
    <citation type="journal article" date="2013" name="Chin. Sci. Bull.">
        <title>Genome survey uncovers the secrets of sex and lifestyle in caterpillar fungus.</title>
        <authorList>
            <person name="Hu X."/>
            <person name="Zhang Y."/>
            <person name="Xiao G."/>
            <person name="Zheng P."/>
            <person name="Xia Y."/>
            <person name="Zhang X."/>
            <person name="St Leger R.J."/>
            <person name="Liu X."/>
            <person name="Wang C."/>
        </authorList>
    </citation>
    <scope>NUCLEOTIDE SEQUENCE [LARGE SCALE GENOMIC DNA]</scope>
    <source>
        <strain evidence="7">Co18 / CGMCC 3.14243</strain>
        <tissue evidence="6">Fruit-body</tissue>
    </source>
</reference>
<name>T5AK31_OPHSC</name>
<dbReference type="OrthoDB" id="66881at2759"/>
<dbReference type="AlphaFoldDB" id="T5AK31"/>
<evidence type="ECO:0000256" key="1">
    <source>
        <dbReference type="ARBA" id="ARBA00009183"/>
    </source>
</evidence>
<dbReference type="GO" id="GO:0050661">
    <property type="term" value="F:NADP binding"/>
    <property type="evidence" value="ECO:0007669"/>
    <property type="project" value="InterPro"/>
</dbReference>
<dbReference type="Proteomes" id="UP000019374">
    <property type="component" value="Unassembled WGS sequence"/>
</dbReference>
<keyword evidence="4" id="KW-0521">NADP</keyword>
<evidence type="ECO:0000256" key="2">
    <source>
        <dbReference type="ARBA" id="ARBA00022630"/>
    </source>
</evidence>
<evidence type="ECO:0000313" key="7">
    <source>
        <dbReference type="Proteomes" id="UP000019374"/>
    </source>
</evidence>
<keyword evidence="2" id="KW-0285">Flavoprotein</keyword>
<dbReference type="SUPFAM" id="SSF51905">
    <property type="entry name" value="FAD/NAD(P)-binding domain"/>
    <property type="match status" value="1"/>
</dbReference>
<keyword evidence="5" id="KW-0560">Oxidoreductase</keyword>
<keyword evidence="3" id="KW-0274">FAD</keyword>
<gene>
    <name evidence="6" type="ORF">OCS_01330</name>
</gene>
<dbReference type="eggNOG" id="KOG1399">
    <property type="taxonomic scope" value="Eukaryota"/>
</dbReference>
<dbReference type="GO" id="GO:0050660">
    <property type="term" value="F:flavin adenine dinucleotide binding"/>
    <property type="evidence" value="ECO:0007669"/>
    <property type="project" value="InterPro"/>
</dbReference>
<comment type="similarity">
    <text evidence="1">Belongs to the FMO family.</text>
</comment>